<dbReference type="PANTHER" id="PTHR34706">
    <property type="entry name" value="SLR1338 PROTEIN"/>
    <property type="match status" value="1"/>
</dbReference>
<dbReference type="InterPro" id="IPR036465">
    <property type="entry name" value="vWFA_dom_sf"/>
</dbReference>
<accession>D5G862</accession>
<dbReference type="PANTHER" id="PTHR34706:SF2">
    <property type="entry name" value="RFEF"/>
    <property type="match status" value="1"/>
</dbReference>
<gene>
    <name evidence="1" type="ORF">GSTUM_00002847001</name>
</gene>
<proteinExistence type="predicted"/>
<dbReference type="AlphaFoldDB" id="D5G862"/>
<organism evidence="1 2">
    <name type="scientific">Tuber melanosporum (strain Mel28)</name>
    <name type="common">Perigord black truffle</name>
    <dbReference type="NCBI Taxonomy" id="656061"/>
    <lineage>
        <taxon>Eukaryota</taxon>
        <taxon>Fungi</taxon>
        <taxon>Dikarya</taxon>
        <taxon>Ascomycota</taxon>
        <taxon>Pezizomycotina</taxon>
        <taxon>Pezizomycetes</taxon>
        <taxon>Pezizales</taxon>
        <taxon>Tuberaceae</taxon>
        <taxon>Tuber</taxon>
    </lineage>
</organism>
<evidence type="ECO:0000313" key="2">
    <source>
        <dbReference type="Proteomes" id="UP000006911"/>
    </source>
</evidence>
<name>D5G862_TUBMM</name>
<dbReference type="InParanoid" id="D5G862"/>
<reference evidence="1 2" key="1">
    <citation type="journal article" date="2010" name="Nature">
        <title>Perigord black truffle genome uncovers evolutionary origins and mechanisms of symbiosis.</title>
        <authorList>
            <person name="Martin F."/>
            <person name="Kohler A."/>
            <person name="Murat C."/>
            <person name="Balestrini R."/>
            <person name="Coutinho P.M."/>
            <person name="Jaillon O."/>
            <person name="Montanini B."/>
            <person name="Morin E."/>
            <person name="Noel B."/>
            <person name="Percudani R."/>
            <person name="Porcel B."/>
            <person name="Rubini A."/>
            <person name="Amicucci A."/>
            <person name="Amselem J."/>
            <person name="Anthouard V."/>
            <person name="Arcioni S."/>
            <person name="Artiguenave F."/>
            <person name="Aury J.M."/>
            <person name="Ballario P."/>
            <person name="Bolchi A."/>
            <person name="Brenna A."/>
            <person name="Brun A."/>
            <person name="Buee M."/>
            <person name="Cantarel B."/>
            <person name="Chevalier G."/>
            <person name="Couloux A."/>
            <person name="Da Silva C."/>
            <person name="Denoeud F."/>
            <person name="Duplessis S."/>
            <person name="Ghignone S."/>
            <person name="Hilselberger B."/>
            <person name="Iotti M."/>
            <person name="Marcais B."/>
            <person name="Mello A."/>
            <person name="Miranda M."/>
            <person name="Pacioni G."/>
            <person name="Quesneville H."/>
            <person name="Riccioni C."/>
            <person name="Ruotolo R."/>
            <person name="Splivallo R."/>
            <person name="Stocchi V."/>
            <person name="Tisserant E."/>
            <person name="Viscomi A.R."/>
            <person name="Zambonelli A."/>
            <person name="Zampieri E."/>
            <person name="Henrissat B."/>
            <person name="Lebrun M.H."/>
            <person name="Paolocci F."/>
            <person name="Bonfante P."/>
            <person name="Ottonello S."/>
            <person name="Wincker P."/>
        </authorList>
    </citation>
    <scope>NUCLEOTIDE SEQUENCE [LARGE SCALE GENOMIC DNA]</scope>
    <source>
        <strain evidence="1 2">Mel28</strain>
    </source>
</reference>
<keyword evidence="2" id="KW-1185">Reference proteome</keyword>
<dbReference type="KEGG" id="tml:GSTUM_00002847001"/>
<dbReference type="Proteomes" id="UP000006911">
    <property type="component" value="Unassembled WGS sequence"/>
</dbReference>
<sequence length="303" mass="34722">MGDQNPMVQEPVAKFYVVEDPEEDEIKTQKAIPDTNEIGAYLKYLILNHRMGLQNMYGKIEAELNKSLAVAIKRGEIMARRLILEMGCGYEVAKELTVLTLYDMAILIDDSDSMIYEEEGKRKECLIQYIDHITDIYKLANESGILAMRFMNGHKGKKNWTGESKEYLDQHKYGGPTRIGTELKQKILDLFVTGNEKQVRPLLVLIVTDGVVEGERRGRLKKVIQDSVNERQEAGKGFDAISFQFSCIGNDPFARQLLIELDQDRELGGYIDVFPVECEFKRQLEEDKWFVVSYDLLFSGLNE</sequence>
<dbReference type="Gene3D" id="3.40.50.410">
    <property type="entry name" value="von Willebrand factor, type A domain"/>
    <property type="match status" value="1"/>
</dbReference>
<dbReference type="RefSeq" id="XP_002836514.1">
    <property type="nucleotide sequence ID" value="XM_002836468.1"/>
</dbReference>
<dbReference type="SUPFAM" id="SSF53300">
    <property type="entry name" value="vWA-like"/>
    <property type="match status" value="1"/>
</dbReference>
<dbReference type="STRING" id="656061.D5G862"/>
<dbReference type="eggNOG" id="ENOG502T2VF">
    <property type="taxonomic scope" value="Eukaryota"/>
</dbReference>
<dbReference type="EMBL" id="FN430040">
    <property type="protein sequence ID" value="CAZ80705.1"/>
    <property type="molecule type" value="Genomic_DNA"/>
</dbReference>
<dbReference type="HOGENOM" id="CLU_061865_0_0_1"/>
<evidence type="ECO:0000313" key="1">
    <source>
        <dbReference type="EMBL" id="CAZ80705.1"/>
    </source>
</evidence>
<protein>
    <submittedName>
        <fullName evidence="1">(Perigord truffle) hypothetical protein</fullName>
    </submittedName>
</protein>
<dbReference type="GeneID" id="9188307"/>